<feature type="compositionally biased region" description="Low complexity" evidence="12">
    <location>
        <begin position="77"/>
        <end position="88"/>
    </location>
</feature>
<keyword evidence="8" id="KW-0961">Cell wall biogenesis/degradation</keyword>
<evidence type="ECO:0000256" key="9">
    <source>
        <dbReference type="ARBA" id="ARBA00034074"/>
    </source>
</evidence>
<feature type="chain" id="PRO_5006058671" description="endo-polygalacturonase" evidence="13">
    <location>
        <begin position="26"/>
        <end position="420"/>
    </location>
</feature>
<keyword evidence="3 13" id="KW-0732">Signal</keyword>
<evidence type="ECO:0000256" key="10">
    <source>
        <dbReference type="PROSITE-ProRule" id="PRU10052"/>
    </source>
</evidence>
<keyword evidence="6" id="KW-1015">Disulfide bond</keyword>
<evidence type="ECO:0000256" key="7">
    <source>
        <dbReference type="ARBA" id="ARBA00023295"/>
    </source>
</evidence>
<dbReference type="InterPro" id="IPR050434">
    <property type="entry name" value="Glycosyl_hydrlase_28"/>
</dbReference>
<evidence type="ECO:0000313" key="14">
    <source>
        <dbReference type="EMBL" id="CEG40133.1"/>
    </source>
</evidence>
<evidence type="ECO:0000256" key="4">
    <source>
        <dbReference type="ARBA" id="ARBA00022737"/>
    </source>
</evidence>
<evidence type="ECO:0000256" key="1">
    <source>
        <dbReference type="ARBA" id="ARBA00008834"/>
    </source>
</evidence>
<dbReference type="SMART" id="SM00710">
    <property type="entry name" value="PbH1"/>
    <property type="match status" value="6"/>
</dbReference>
<feature type="signal peptide" evidence="13">
    <location>
        <begin position="1"/>
        <end position="25"/>
    </location>
</feature>
<feature type="active site" evidence="10">
    <location>
        <position position="281"/>
    </location>
</feature>
<dbReference type="GO" id="GO:0071555">
    <property type="term" value="P:cell wall organization"/>
    <property type="evidence" value="ECO:0007669"/>
    <property type="project" value="UniProtKB-KW"/>
</dbReference>
<reference evidence="15" key="1">
    <citation type="submission" date="2014-09" db="EMBL/GenBank/DDBJ databases">
        <authorList>
            <person name="Sharma Rahul"/>
            <person name="Thines Marco"/>
        </authorList>
    </citation>
    <scope>NUCLEOTIDE SEQUENCE [LARGE SCALE GENOMIC DNA]</scope>
</reference>
<dbReference type="PANTHER" id="PTHR31884:SF1">
    <property type="entry name" value="POLYGALACTURONASE"/>
    <property type="match status" value="1"/>
</dbReference>
<comment type="catalytic activity">
    <reaction evidence="9">
        <text>(1,4-alpha-D-galacturonosyl)n+m + H2O = (1,4-alpha-D-galacturonosyl)n + (1,4-alpha-D-galacturonosyl)m.</text>
        <dbReference type="EC" id="3.2.1.15"/>
    </reaction>
</comment>
<dbReference type="GeneID" id="36405405"/>
<evidence type="ECO:0000256" key="12">
    <source>
        <dbReference type="SAM" id="MobiDB-lite"/>
    </source>
</evidence>
<evidence type="ECO:0000256" key="6">
    <source>
        <dbReference type="ARBA" id="ARBA00023157"/>
    </source>
</evidence>
<keyword evidence="15" id="KW-1185">Reference proteome</keyword>
<dbReference type="AlphaFoldDB" id="A0A0P1AHF9"/>
<dbReference type="EC" id="3.2.1.15" evidence="2"/>
<dbReference type="InterPro" id="IPR012334">
    <property type="entry name" value="Pectin_lyas_fold"/>
</dbReference>
<dbReference type="EMBL" id="CCYD01000468">
    <property type="protein sequence ID" value="CEG40133.1"/>
    <property type="molecule type" value="Genomic_DNA"/>
</dbReference>
<dbReference type="GO" id="GO:0005576">
    <property type="term" value="C:extracellular region"/>
    <property type="evidence" value="ECO:0007669"/>
    <property type="project" value="TreeGrafter"/>
</dbReference>
<feature type="compositionally biased region" description="Polar residues" evidence="12">
    <location>
        <begin position="62"/>
        <end position="72"/>
    </location>
</feature>
<evidence type="ECO:0000256" key="8">
    <source>
        <dbReference type="ARBA" id="ARBA00023316"/>
    </source>
</evidence>
<keyword evidence="5 11" id="KW-0378">Hydrolase</keyword>
<dbReference type="GO" id="GO:0004650">
    <property type="term" value="F:polygalacturonase activity"/>
    <property type="evidence" value="ECO:0007669"/>
    <property type="project" value="UniProtKB-EC"/>
</dbReference>
<name>A0A0P1AHF9_PLAHL</name>
<dbReference type="OMA" id="SGDSCNY"/>
<evidence type="ECO:0000313" key="15">
    <source>
        <dbReference type="Proteomes" id="UP000054928"/>
    </source>
</evidence>
<dbReference type="SUPFAM" id="SSF51126">
    <property type="entry name" value="Pectin lyase-like"/>
    <property type="match status" value="1"/>
</dbReference>
<accession>A0A0P1AHF9</accession>
<comment type="similarity">
    <text evidence="1 11">Belongs to the glycosyl hydrolase 28 family.</text>
</comment>
<dbReference type="InterPro" id="IPR011050">
    <property type="entry name" value="Pectin_lyase_fold/virulence"/>
</dbReference>
<keyword evidence="7 11" id="KW-0326">Glycosidase</keyword>
<dbReference type="Proteomes" id="UP000054928">
    <property type="component" value="Unassembled WGS sequence"/>
</dbReference>
<evidence type="ECO:0000256" key="2">
    <source>
        <dbReference type="ARBA" id="ARBA00012736"/>
    </source>
</evidence>
<dbReference type="InterPro" id="IPR006626">
    <property type="entry name" value="PbH1"/>
</dbReference>
<organism evidence="14 15">
    <name type="scientific">Plasmopara halstedii</name>
    <name type="common">Downy mildew of sunflower</name>
    <dbReference type="NCBI Taxonomy" id="4781"/>
    <lineage>
        <taxon>Eukaryota</taxon>
        <taxon>Sar</taxon>
        <taxon>Stramenopiles</taxon>
        <taxon>Oomycota</taxon>
        <taxon>Peronosporomycetes</taxon>
        <taxon>Peronosporales</taxon>
        <taxon>Peronosporaceae</taxon>
        <taxon>Plasmopara</taxon>
    </lineage>
</organism>
<protein>
    <recommendedName>
        <fullName evidence="2">endo-polygalacturonase</fullName>
        <ecNumber evidence="2">3.2.1.15</ecNumber>
    </recommendedName>
</protein>
<dbReference type="RefSeq" id="XP_024576502.1">
    <property type="nucleotide sequence ID" value="XM_024725757.1"/>
</dbReference>
<dbReference type="Pfam" id="PF00295">
    <property type="entry name" value="Glyco_hydro_28"/>
    <property type="match status" value="1"/>
</dbReference>
<feature type="region of interest" description="Disordered" evidence="12">
    <location>
        <begin position="62"/>
        <end position="88"/>
    </location>
</feature>
<evidence type="ECO:0000256" key="13">
    <source>
        <dbReference type="SAM" id="SignalP"/>
    </source>
</evidence>
<dbReference type="OrthoDB" id="109813at2759"/>
<proteinExistence type="inferred from homology"/>
<dbReference type="STRING" id="4781.A0A0P1AHF9"/>
<evidence type="ECO:0000256" key="11">
    <source>
        <dbReference type="RuleBase" id="RU361169"/>
    </source>
</evidence>
<evidence type="ECO:0000256" key="5">
    <source>
        <dbReference type="ARBA" id="ARBA00022801"/>
    </source>
</evidence>
<sequence>MKLFFSTFAASVLFTMMTEDSYVLCQVNGSDSFQPIDYSKVQPNSMMKAASVSPLISEQLMPQSNSVPQQPKSMRRLQTSSPQSLMTSSSGCTLSGTYKKGTDISSCSTININSLDVPAGVTLDLSLAKKGATIIFNGNTTFGTRKWEGPLVRVSGINLMVKGSGILNGLGAWYWKQGQSITRPVFFKLQNAINSTVTGFTIMDMPFRTFSIVTCKNTILKGLTIDSRSGKDLAKNTDGFGLTKNENVVIVNNTIFNQDDCLAMQSSTNTTFRNNYCCDSHGISIGSIGANSVDVSTTVRGLIVEGNTIENSVNGLRIKAISGLQGLVSNIRYINNRVLNVRNAIVIRSDYSKAKGKYDGPPTSKVIIENVMISGLSGSATNLYDIVVNPKVVSNWDFSDLSVTALFKGKLSGLPLNLQL</sequence>
<dbReference type="GO" id="GO:0045490">
    <property type="term" value="P:pectin catabolic process"/>
    <property type="evidence" value="ECO:0007669"/>
    <property type="project" value="TreeGrafter"/>
</dbReference>
<dbReference type="PROSITE" id="PS00502">
    <property type="entry name" value="POLYGALACTURONASE"/>
    <property type="match status" value="1"/>
</dbReference>
<dbReference type="Gene3D" id="2.160.20.10">
    <property type="entry name" value="Single-stranded right-handed beta-helix, Pectin lyase-like"/>
    <property type="match status" value="1"/>
</dbReference>
<evidence type="ECO:0000256" key="3">
    <source>
        <dbReference type="ARBA" id="ARBA00022729"/>
    </source>
</evidence>
<dbReference type="PANTHER" id="PTHR31884">
    <property type="entry name" value="POLYGALACTURONASE"/>
    <property type="match status" value="1"/>
</dbReference>
<keyword evidence="4" id="KW-0677">Repeat</keyword>
<dbReference type="InterPro" id="IPR000743">
    <property type="entry name" value="Glyco_hydro_28"/>
</dbReference>